<evidence type="ECO:0000313" key="2">
    <source>
        <dbReference type="Proteomes" id="UP000053989"/>
    </source>
</evidence>
<evidence type="ECO:0000313" key="1">
    <source>
        <dbReference type="EMBL" id="KIM49992.1"/>
    </source>
</evidence>
<protein>
    <submittedName>
        <fullName evidence="1">Uncharacterized protein</fullName>
    </submittedName>
</protein>
<sequence>MLTHGAPNWRRLVTHLGVKAWSFLCQEQLTPRSASYWKVEIKRLYIEYLSYPTVFESVRVNIVKKGTNRQTTTALDNETFVGLIIDMLTLDLSDSMLPLVRTRTLAIIEERLHLLSSAHGLDFIRQATQWKGIDQGYTAFHHYEDVNSTNIFARPQKVFHFENPLIQSFLQHAFSFNSEHSFAIFVDVCPANRSFLLPLEKLNPALMEFGSAAFLAGLCLTTKARRVLNARWKIELLDYLGNATRFTTHVLTGLAIPDADEARANLIRLFNFEL</sequence>
<dbReference type="HOGENOM" id="CLU_1016206_0_0_1"/>
<name>A0A0C2ZA51_9AGAM</name>
<dbReference type="InParanoid" id="A0A0C2ZA51"/>
<reference evidence="1 2" key="1">
    <citation type="submission" date="2014-04" db="EMBL/GenBank/DDBJ databases">
        <authorList>
            <consortium name="DOE Joint Genome Institute"/>
            <person name="Kuo A."/>
            <person name="Kohler A."/>
            <person name="Nagy L.G."/>
            <person name="Floudas D."/>
            <person name="Copeland A."/>
            <person name="Barry K.W."/>
            <person name="Cichocki N."/>
            <person name="Veneault-Fourrey C."/>
            <person name="LaButti K."/>
            <person name="Lindquist E.A."/>
            <person name="Lipzen A."/>
            <person name="Lundell T."/>
            <person name="Morin E."/>
            <person name="Murat C."/>
            <person name="Sun H."/>
            <person name="Tunlid A."/>
            <person name="Henrissat B."/>
            <person name="Grigoriev I.V."/>
            <person name="Hibbett D.S."/>
            <person name="Martin F."/>
            <person name="Nordberg H.P."/>
            <person name="Cantor M.N."/>
            <person name="Hua S.X."/>
        </authorList>
    </citation>
    <scope>NUCLEOTIDE SEQUENCE [LARGE SCALE GENOMIC DNA]</scope>
    <source>
        <strain evidence="1 2">Foug A</strain>
    </source>
</reference>
<dbReference type="Proteomes" id="UP000053989">
    <property type="component" value="Unassembled WGS sequence"/>
</dbReference>
<accession>A0A0C2ZA51</accession>
<reference evidence="2" key="2">
    <citation type="submission" date="2015-01" db="EMBL/GenBank/DDBJ databases">
        <title>Evolutionary Origins and Diversification of the Mycorrhizal Mutualists.</title>
        <authorList>
            <consortium name="DOE Joint Genome Institute"/>
            <consortium name="Mycorrhizal Genomics Consortium"/>
            <person name="Kohler A."/>
            <person name="Kuo A."/>
            <person name="Nagy L.G."/>
            <person name="Floudas D."/>
            <person name="Copeland A."/>
            <person name="Barry K.W."/>
            <person name="Cichocki N."/>
            <person name="Veneault-Fourrey C."/>
            <person name="LaButti K."/>
            <person name="Lindquist E.A."/>
            <person name="Lipzen A."/>
            <person name="Lundell T."/>
            <person name="Morin E."/>
            <person name="Murat C."/>
            <person name="Riley R."/>
            <person name="Ohm R."/>
            <person name="Sun H."/>
            <person name="Tunlid A."/>
            <person name="Henrissat B."/>
            <person name="Grigoriev I.V."/>
            <person name="Hibbett D.S."/>
            <person name="Martin F."/>
        </authorList>
    </citation>
    <scope>NUCLEOTIDE SEQUENCE [LARGE SCALE GENOMIC DNA]</scope>
    <source>
        <strain evidence="2">Foug A</strain>
    </source>
</reference>
<dbReference type="AlphaFoldDB" id="A0A0C2ZA51"/>
<dbReference type="EMBL" id="KN822867">
    <property type="protein sequence ID" value="KIM49992.1"/>
    <property type="molecule type" value="Genomic_DNA"/>
</dbReference>
<organism evidence="1 2">
    <name type="scientific">Scleroderma citrinum Foug A</name>
    <dbReference type="NCBI Taxonomy" id="1036808"/>
    <lineage>
        <taxon>Eukaryota</taxon>
        <taxon>Fungi</taxon>
        <taxon>Dikarya</taxon>
        <taxon>Basidiomycota</taxon>
        <taxon>Agaricomycotina</taxon>
        <taxon>Agaricomycetes</taxon>
        <taxon>Agaricomycetidae</taxon>
        <taxon>Boletales</taxon>
        <taxon>Sclerodermatineae</taxon>
        <taxon>Sclerodermataceae</taxon>
        <taxon>Scleroderma</taxon>
    </lineage>
</organism>
<gene>
    <name evidence="1" type="ORF">SCLCIDRAFT_34813</name>
</gene>
<keyword evidence="2" id="KW-1185">Reference proteome</keyword>
<proteinExistence type="predicted"/>